<feature type="transmembrane region" description="Helical" evidence="5">
    <location>
        <begin position="152"/>
        <end position="176"/>
    </location>
</feature>
<feature type="transmembrane region" description="Helical" evidence="5">
    <location>
        <begin position="306"/>
        <end position="326"/>
    </location>
</feature>
<dbReference type="InterPro" id="IPR005829">
    <property type="entry name" value="Sugar_transporter_CS"/>
</dbReference>
<dbReference type="EMBL" id="LN609528">
    <property type="protein sequence ID" value="CEF63365.1"/>
    <property type="molecule type" value="Genomic_DNA"/>
</dbReference>
<dbReference type="PANTHER" id="PTHR23503:SF29">
    <property type="entry name" value="MAJOR FACILITATOR SUPERFAMILY (MFS) PROFILE DOMAIN-CONTAINING PROTEIN"/>
    <property type="match status" value="1"/>
</dbReference>
<dbReference type="Proteomes" id="UP000035682">
    <property type="component" value="Unplaced"/>
</dbReference>
<comment type="subcellular location">
    <subcellularLocation>
        <location evidence="1">Membrane</location>
        <topology evidence="1">Multi-pass membrane protein</topology>
    </subcellularLocation>
</comment>
<dbReference type="Pfam" id="PF00083">
    <property type="entry name" value="Sugar_tr"/>
    <property type="match status" value="1"/>
</dbReference>
<feature type="transmembrane region" description="Helical" evidence="5">
    <location>
        <begin position="182"/>
        <end position="201"/>
    </location>
</feature>
<feature type="transmembrane region" description="Helical" evidence="5">
    <location>
        <begin position="61"/>
        <end position="79"/>
    </location>
</feature>
<feature type="transmembrane region" description="Helical" evidence="5">
    <location>
        <begin position="427"/>
        <end position="451"/>
    </location>
</feature>
<evidence type="ECO:0000256" key="3">
    <source>
        <dbReference type="ARBA" id="ARBA00022989"/>
    </source>
</evidence>
<dbReference type="GeneID" id="36375730"/>
<feature type="transmembrane region" description="Helical" evidence="5">
    <location>
        <begin position="333"/>
        <end position="355"/>
    </location>
</feature>
<dbReference type="PROSITE" id="PS00216">
    <property type="entry name" value="SUGAR_TRANSPORT_1"/>
    <property type="match status" value="1"/>
</dbReference>
<dbReference type="GO" id="GO:0016020">
    <property type="term" value="C:membrane"/>
    <property type="evidence" value="ECO:0007669"/>
    <property type="project" value="UniProtKB-SubCell"/>
</dbReference>
<evidence type="ECO:0000313" key="10">
    <source>
        <dbReference type="WormBase" id="SRAE_1000162700"/>
    </source>
</evidence>
<keyword evidence="4 5" id="KW-0472">Membrane</keyword>
<evidence type="ECO:0000259" key="6">
    <source>
        <dbReference type="PROSITE" id="PS50850"/>
    </source>
</evidence>
<feature type="domain" description="Major facilitator superfamily (MFS) profile" evidence="6">
    <location>
        <begin position="13"/>
        <end position="455"/>
    </location>
</feature>
<dbReference type="CTD" id="36375730"/>
<keyword evidence="8" id="KW-1185">Reference proteome</keyword>
<reference evidence="7" key="1">
    <citation type="submission" date="2014-09" db="EMBL/GenBank/DDBJ databases">
        <authorList>
            <person name="Aslett A.Martin."/>
        </authorList>
    </citation>
    <scope>NUCLEOTIDE SEQUENCE</scope>
    <source>
        <strain evidence="7">ED321 Heterogonic</strain>
    </source>
</reference>
<organism evidence="7">
    <name type="scientific">Strongyloides ratti</name>
    <name type="common">Parasitic roundworm</name>
    <dbReference type="NCBI Taxonomy" id="34506"/>
    <lineage>
        <taxon>Eukaryota</taxon>
        <taxon>Metazoa</taxon>
        <taxon>Ecdysozoa</taxon>
        <taxon>Nematoda</taxon>
        <taxon>Chromadorea</taxon>
        <taxon>Rhabditida</taxon>
        <taxon>Tylenchina</taxon>
        <taxon>Panagrolaimomorpha</taxon>
        <taxon>Strongyloidoidea</taxon>
        <taxon>Strongyloididae</taxon>
        <taxon>Strongyloides</taxon>
    </lineage>
</organism>
<dbReference type="InterPro" id="IPR005828">
    <property type="entry name" value="MFS_sugar_transport-like"/>
</dbReference>
<protein>
    <submittedName>
        <fullName evidence="7">General substrate transporter family and Major facilitator superfamily domain, general substrate transporter and Major facilitator superfamily domain-containing protein</fullName>
    </submittedName>
</protein>
<dbReference type="SUPFAM" id="SSF103473">
    <property type="entry name" value="MFS general substrate transporter"/>
    <property type="match status" value="1"/>
</dbReference>
<dbReference type="RefSeq" id="XP_024502567.1">
    <property type="nucleotide sequence ID" value="XM_024648606.1"/>
</dbReference>
<dbReference type="PANTHER" id="PTHR23503">
    <property type="entry name" value="SOLUTE CARRIER FAMILY 2"/>
    <property type="match status" value="1"/>
</dbReference>
<feature type="transmembrane region" description="Helical" evidence="5">
    <location>
        <begin position="120"/>
        <end position="140"/>
    </location>
</feature>
<dbReference type="Gene3D" id="1.20.1250.20">
    <property type="entry name" value="MFS general substrate transporter like domains"/>
    <property type="match status" value="1"/>
</dbReference>
<evidence type="ECO:0000313" key="7">
    <source>
        <dbReference type="EMBL" id="CEF63365.1"/>
    </source>
</evidence>
<evidence type="ECO:0000256" key="1">
    <source>
        <dbReference type="ARBA" id="ARBA00004141"/>
    </source>
</evidence>
<dbReference type="InterPro" id="IPR020846">
    <property type="entry name" value="MFS_dom"/>
</dbReference>
<dbReference type="WBParaSite" id="SRAE_1000162700.1">
    <property type="protein sequence ID" value="SRAE_1000162700.1"/>
    <property type="gene ID" value="WBGene00258235"/>
</dbReference>
<feature type="transmembrane region" description="Helical" evidence="5">
    <location>
        <begin position="400"/>
        <end position="421"/>
    </location>
</feature>
<dbReference type="WormBase" id="SRAE_1000162700">
    <property type="protein sequence ID" value="SRP10979"/>
    <property type="gene ID" value="WBGene00258235"/>
</dbReference>
<dbReference type="InterPro" id="IPR045263">
    <property type="entry name" value="GLUT"/>
</dbReference>
<evidence type="ECO:0000256" key="5">
    <source>
        <dbReference type="SAM" id="Phobius"/>
    </source>
</evidence>
<feature type="transmembrane region" description="Helical" evidence="5">
    <location>
        <begin position="265"/>
        <end position="286"/>
    </location>
</feature>
<dbReference type="InterPro" id="IPR036259">
    <property type="entry name" value="MFS_trans_sf"/>
</dbReference>
<dbReference type="GO" id="GO:0015149">
    <property type="term" value="F:hexose transmembrane transporter activity"/>
    <property type="evidence" value="ECO:0007669"/>
    <property type="project" value="TreeGrafter"/>
</dbReference>
<accession>A0A090L0Q7</accession>
<name>A0A090L0Q7_STRRB</name>
<keyword evidence="2 5" id="KW-0812">Transmembrane</keyword>
<proteinExistence type="predicted"/>
<evidence type="ECO:0000313" key="8">
    <source>
        <dbReference type="Proteomes" id="UP000035682"/>
    </source>
</evidence>
<evidence type="ECO:0000256" key="2">
    <source>
        <dbReference type="ARBA" id="ARBA00022692"/>
    </source>
</evidence>
<dbReference type="STRING" id="34506.A0A090L0Q7"/>
<evidence type="ECO:0000256" key="4">
    <source>
        <dbReference type="ARBA" id="ARBA00023136"/>
    </source>
</evidence>
<gene>
    <name evidence="7 9 10" type="ORF">SRAE_1000162700</name>
</gene>
<dbReference type="AlphaFoldDB" id="A0A090L0Q7"/>
<feature type="transmembrane region" description="Helical" evidence="5">
    <location>
        <begin position="361"/>
        <end position="388"/>
    </location>
</feature>
<dbReference type="OMA" id="FNYGFST"/>
<reference evidence="9" key="3">
    <citation type="submission" date="2020-12" db="UniProtKB">
        <authorList>
            <consortium name="WormBaseParasite"/>
        </authorList>
    </citation>
    <scope>IDENTIFICATION</scope>
</reference>
<reference evidence="8" key="2">
    <citation type="submission" date="2014-09" db="EMBL/GenBank/DDBJ databases">
        <authorList>
            <person name="Martin A.A."/>
        </authorList>
    </citation>
    <scope>NUCLEOTIDE SEQUENCE</scope>
    <source>
        <strain evidence="8">ED321</strain>
    </source>
</reference>
<sequence>MVDRTFLKFIFICTSIAFACNFQYGFSTVYVNTPVSEFKQFFNESQIKRGKILTENFYDSIWNWTLNVWFIGFFIGIWINPIFCDRYGRRLTFLLANILSLFASCIRCLAIKIYVYELLIAGRILISIATAVTYQCQILYLQESSPTNYRGIAGFISEISFAISCLIGMFLGMSNILGSNLFWFLFFPIIPCFLSVIAIWLMKETPKFLLIVKKDYVSTKDSIIFYHGKDADYESVMTEIKLESRYDDETKSFVKLFKNFLGERYLIKALILSCCALQNTVALWSILLSSTTFLLSVNLENSISEYSSTLMALCYVIGTLSGSIVIEKFGRRPMLLGFSSTNSIVLVIFAIFSILNNQIYFSKYICLISLLLYAFTYGCAVGPISWFISSELVDQKYRSFIQSLCYAFNTVMVVITSFIVLPLFNTIGAYTFLILYVLPSTFCLMLLFLYLPETKGREIHEIIEQLKNQKWFRTF</sequence>
<dbReference type="PROSITE" id="PS50850">
    <property type="entry name" value="MFS"/>
    <property type="match status" value="1"/>
</dbReference>
<evidence type="ECO:0000313" key="9">
    <source>
        <dbReference type="WBParaSite" id="SRAE_1000162700.1"/>
    </source>
</evidence>
<feature type="transmembrane region" description="Helical" evidence="5">
    <location>
        <begin position="7"/>
        <end position="26"/>
    </location>
</feature>
<keyword evidence="3 5" id="KW-1133">Transmembrane helix</keyword>
<dbReference type="OrthoDB" id="4142200at2759"/>
<dbReference type="PROSITE" id="PS51257">
    <property type="entry name" value="PROKAR_LIPOPROTEIN"/>
    <property type="match status" value="1"/>
</dbReference>
<feature type="transmembrane region" description="Helical" evidence="5">
    <location>
        <begin position="91"/>
        <end position="114"/>
    </location>
</feature>